<dbReference type="RefSeq" id="WP_060929067.1">
    <property type="nucleotide sequence ID" value="NZ_KQ955254.1"/>
</dbReference>
<dbReference type="STRING" id="33036.HMPREF3200_00486"/>
<name>A0A133KH85_9FIRM</name>
<dbReference type="Proteomes" id="UP000070383">
    <property type="component" value="Unassembled WGS sequence"/>
</dbReference>
<comment type="caution">
    <text evidence="1">The sequence shown here is derived from an EMBL/GenBank/DDBJ whole genome shotgun (WGS) entry which is preliminary data.</text>
</comment>
<evidence type="ECO:0008006" key="3">
    <source>
        <dbReference type="Google" id="ProtNLM"/>
    </source>
</evidence>
<dbReference type="PATRIC" id="fig|33036.3.peg.484"/>
<dbReference type="AlphaFoldDB" id="A0A133KH85"/>
<reference evidence="2" key="1">
    <citation type="submission" date="2016-01" db="EMBL/GenBank/DDBJ databases">
        <authorList>
            <person name="Mitreva M."/>
            <person name="Pepin K.H."/>
            <person name="Mihindukulasuriya K.A."/>
            <person name="Fulton R."/>
            <person name="Fronick C."/>
            <person name="O'Laughlin M."/>
            <person name="Miner T."/>
            <person name="Herter B."/>
            <person name="Rosa B.A."/>
            <person name="Cordes M."/>
            <person name="Tomlinson C."/>
            <person name="Wollam A."/>
            <person name="Palsikar V.B."/>
            <person name="Mardis E.R."/>
            <person name="Wilson R.K."/>
        </authorList>
    </citation>
    <scope>NUCLEOTIDE SEQUENCE [LARGE SCALE GENOMIC DNA]</scope>
    <source>
        <strain evidence="2">MJR8151</strain>
    </source>
</reference>
<dbReference type="Pfam" id="PF06115">
    <property type="entry name" value="DUF956"/>
    <property type="match status" value="1"/>
</dbReference>
<protein>
    <recommendedName>
        <fullName evidence="3">DUF956 family protein</fullName>
    </recommendedName>
</protein>
<proteinExistence type="predicted"/>
<gene>
    <name evidence="1" type="ORF">HMPREF3200_00486</name>
</gene>
<accession>A0A133KH85</accession>
<organism evidence="1 2">
    <name type="scientific">Anaerococcus tetradius</name>
    <dbReference type="NCBI Taxonomy" id="33036"/>
    <lineage>
        <taxon>Bacteria</taxon>
        <taxon>Bacillati</taxon>
        <taxon>Bacillota</taxon>
        <taxon>Tissierellia</taxon>
        <taxon>Tissierellales</taxon>
        <taxon>Peptoniphilaceae</taxon>
        <taxon>Anaerococcus</taxon>
    </lineage>
</organism>
<dbReference type="EMBL" id="LRPM01000011">
    <property type="protein sequence ID" value="KWZ78901.1"/>
    <property type="molecule type" value="Genomic_DNA"/>
</dbReference>
<keyword evidence="2" id="KW-1185">Reference proteome</keyword>
<sequence length="119" mass="13797">MIKSQNTRVDLAIDATNLNFLTSNGKIMVGDKAFEYYNNRNKNDFIQIPWTEIKLITALVIFGKRINRFAIHTKNNGDFIFASRDNKKTLRAISKYIASDKLRKSKTVIDYIKEAIKKH</sequence>
<dbReference type="OrthoDB" id="1646215at2"/>
<evidence type="ECO:0000313" key="2">
    <source>
        <dbReference type="Proteomes" id="UP000070383"/>
    </source>
</evidence>
<evidence type="ECO:0000313" key="1">
    <source>
        <dbReference type="EMBL" id="KWZ78901.1"/>
    </source>
</evidence>
<dbReference type="InterPro" id="IPR010360">
    <property type="entry name" value="DUF956"/>
</dbReference>